<dbReference type="RefSeq" id="WP_316734033.1">
    <property type="nucleotide sequence ID" value="NZ_JARAKF010000001.1"/>
</dbReference>
<evidence type="ECO:0000313" key="4">
    <source>
        <dbReference type="Proteomes" id="UP001257627"/>
    </source>
</evidence>
<protein>
    <recommendedName>
        <fullName evidence="5">Secreted protein</fullName>
    </recommendedName>
</protein>
<feature type="compositionally biased region" description="Low complexity" evidence="1">
    <location>
        <begin position="15"/>
        <end position="29"/>
    </location>
</feature>
<evidence type="ECO:0008006" key="5">
    <source>
        <dbReference type="Google" id="ProtNLM"/>
    </source>
</evidence>
<accession>A0ABU3UR10</accession>
<name>A0ABU3UR10_9ACTN</name>
<sequence length="294" mass="31402">MTDEQPMSEQPVQEPAPESVAPESAAPESIDPESIDPVKKPKKPLRRGRIAAVAGSVLLVAAVLGGAGYTVVTVQDADRDPGAPSWTFPVPAPNDAKTAKTASGLAAMLVPYGTEGSSRGPDIGEFGSDASLSGPEATALRKEALRDLPRSQRRELEKRIDKQRTKGIAMRSYLSTSSGFSSTLYADSGFTMSIELAQIEDKAAVKGMSTFQNEFFDALKIFRKGPEIKGHKNAECFLPPKDKDEKLDMMVCSAYQGDVLVSATAYGAKPLNTKGVAMLLREQLDRIAEPGEAV</sequence>
<comment type="caution">
    <text evidence="3">The sequence shown here is derived from an EMBL/GenBank/DDBJ whole genome shotgun (WGS) entry which is preliminary data.</text>
</comment>
<keyword evidence="2" id="KW-0472">Membrane</keyword>
<feature type="transmembrane region" description="Helical" evidence="2">
    <location>
        <begin position="50"/>
        <end position="72"/>
    </location>
</feature>
<feature type="region of interest" description="Disordered" evidence="1">
    <location>
        <begin position="1"/>
        <end position="46"/>
    </location>
</feature>
<keyword evidence="4" id="KW-1185">Reference proteome</keyword>
<reference evidence="3 4" key="1">
    <citation type="submission" date="2023-02" db="EMBL/GenBank/DDBJ databases">
        <authorList>
            <person name="Maleckis M."/>
        </authorList>
    </citation>
    <scope>NUCLEOTIDE SEQUENCE [LARGE SCALE GENOMIC DNA]</scope>
    <source>
        <strain evidence="3 4">P8-A2</strain>
    </source>
</reference>
<organism evidence="3 4">
    <name type="scientific">Streptomyces mirabilis</name>
    <dbReference type="NCBI Taxonomy" id="68239"/>
    <lineage>
        <taxon>Bacteria</taxon>
        <taxon>Bacillati</taxon>
        <taxon>Actinomycetota</taxon>
        <taxon>Actinomycetes</taxon>
        <taxon>Kitasatosporales</taxon>
        <taxon>Streptomycetaceae</taxon>
        <taxon>Streptomyces</taxon>
    </lineage>
</organism>
<dbReference type="EMBL" id="JARAKF010000001">
    <property type="protein sequence ID" value="MDU8996347.1"/>
    <property type="molecule type" value="Genomic_DNA"/>
</dbReference>
<evidence type="ECO:0000256" key="2">
    <source>
        <dbReference type="SAM" id="Phobius"/>
    </source>
</evidence>
<feature type="compositionally biased region" description="Polar residues" evidence="1">
    <location>
        <begin position="1"/>
        <end position="11"/>
    </location>
</feature>
<keyword evidence="2" id="KW-0812">Transmembrane</keyword>
<evidence type="ECO:0000256" key="1">
    <source>
        <dbReference type="SAM" id="MobiDB-lite"/>
    </source>
</evidence>
<dbReference type="Proteomes" id="UP001257627">
    <property type="component" value="Unassembled WGS sequence"/>
</dbReference>
<evidence type="ECO:0000313" key="3">
    <source>
        <dbReference type="EMBL" id="MDU8996347.1"/>
    </source>
</evidence>
<gene>
    <name evidence="3" type="ORF">PU648_29185</name>
</gene>
<proteinExistence type="predicted"/>
<keyword evidence="2" id="KW-1133">Transmembrane helix</keyword>